<name>U9T217_RHIID</name>
<keyword evidence="1" id="KW-1133">Transmembrane helix</keyword>
<dbReference type="EMBL" id="KI295887">
    <property type="protein sequence ID" value="ESA02195.1"/>
    <property type="molecule type" value="Genomic_DNA"/>
</dbReference>
<feature type="transmembrane region" description="Helical" evidence="1">
    <location>
        <begin position="12"/>
        <end position="29"/>
    </location>
</feature>
<reference evidence="2" key="1">
    <citation type="submission" date="2013-07" db="EMBL/GenBank/DDBJ databases">
        <title>The genome of an arbuscular mycorrhizal fungus provides insights into the evolution of the oldest plant symbiosis.</title>
        <authorList>
            <consortium name="DOE Joint Genome Institute"/>
            <person name="Tisserant E."/>
            <person name="Malbreil M."/>
            <person name="Kuo A."/>
            <person name="Kohler A."/>
            <person name="Symeonidi A."/>
            <person name="Balestrini R."/>
            <person name="Charron P."/>
            <person name="Duensing N."/>
            <person name="Frei-dit-Frey N."/>
            <person name="Gianinazzi-Pearson V."/>
            <person name="Gilbert B."/>
            <person name="Handa Y."/>
            <person name="Hijri M."/>
            <person name="Kaul R."/>
            <person name="Kawaguchi M."/>
            <person name="Krajinski F."/>
            <person name="Lammers P."/>
            <person name="Lapierre D."/>
            <person name="Masclaux F.G."/>
            <person name="Murat C."/>
            <person name="Morin E."/>
            <person name="Ndikumana S."/>
            <person name="Pagni M."/>
            <person name="Petitpierre D."/>
            <person name="Requena N."/>
            <person name="Rosikiewicz P."/>
            <person name="Riley R."/>
            <person name="Saito K."/>
            <person name="San Clemente H."/>
            <person name="Shapiro H."/>
            <person name="van Tuinen D."/>
            <person name="Becard G."/>
            <person name="Bonfante P."/>
            <person name="Paszkowski U."/>
            <person name="Shachar-Hill Y."/>
            <person name="Young J.P."/>
            <person name="Sanders I.R."/>
            <person name="Henrissat B."/>
            <person name="Rensing S.A."/>
            <person name="Grigoriev I.V."/>
            <person name="Corradi N."/>
            <person name="Roux C."/>
            <person name="Martin F."/>
        </authorList>
    </citation>
    <scope>NUCLEOTIDE SEQUENCE</scope>
    <source>
        <strain evidence="2">DAOM 197198</strain>
    </source>
</reference>
<keyword evidence="1" id="KW-0472">Membrane</keyword>
<keyword evidence="1" id="KW-0812">Transmembrane</keyword>
<evidence type="ECO:0000256" key="1">
    <source>
        <dbReference type="SAM" id="Phobius"/>
    </source>
</evidence>
<evidence type="ECO:0000313" key="2">
    <source>
        <dbReference type="EMBL" id="ESA02195.1"/>
    </source>
</evidence>
<sequence length="64" mass="7294">MKISLSSGWTSEFHVITFAPTFGIILFILNRQMLEIDKLIAIRFPSFISGEHDEANATRKLRAL</sequence>
<dbReference type="AlphaFoldDB" id="U9T217"/>
<organism evidence="2">
    <name type="scientific">Rhizophagus irregularis (strain DAOM 181602 / DAOM 197198 / MUCL 43194)</name>
    <name type="common">Arbuscular mycorrhizal fungus</name>
    <name type="synonym">Glomus intraradices</name>
    <dbReference type="NCBI Taxonomy" id="747089"/>
    <lineage>
        <taxon>Eukaryota</taxon>
        <taxon>Fungi</taxon>
        <taxon>Fungi incertae sedis</taxon>
        <taxon>Mucoromycota</taxon>
        <taxon>Glomeromycotina</taxon>
        <taxon>Glomeromycetes</taxon>
        <taxon>Glomerales</taxon>
        <taxon>Glomeraceae</taxon>
        <taxon>Rhizophagus</taxon>
    </lineage>
</organism>
<proteinExistence type="predicted"/>
<protein>
    <submittedName>
        <fullName evidence="2">Uncharacterized protein</fullName>
    </submittedName>
</protein>
<gene>
    <name evidence="2" type="ORF">GLOINDRAFT_334186</name>
</gene>
<accession>U9T217</accession>
<dbReference type="HOGENOM" id="CLU_2868765_0_0_1"/>